<protein>
    <submittedName>
        <fullName evidence="2">Uncharacterized protein</fullName>
    </submittedName>
</protein>
<evidence type="ECO:0000256" key="1">
    <source>
        <dbReference type="SAM" id="MobiDB-lite"/>
    </source>
</evidence>
<evidence type="ECO:0000313" key="2">
    <source>
        <dbReference type="EMBL" id="KKN04139.1"/>
    </source>
</evidence>
<reference evidence="2" key="1">
    <citation type="journal article" date="2015" name="Nature">
        <title>Complex archaea that bridge the gap between prokaryotes and eukaryotes.</title>
        <authorList>
            <person name="Spang A."/>
            <person name="Saw J.H."/>
            <person name="Jorgensen S.L."/>
            <person name="Zaremba-Niedzwiedzka K."/>
            <person name="Martijn J."/>
            <person name="Lind A.E."/>
            <person name="van Eijk R."/>
            <person name="Schleper C."/>
            <person name="Guy L."/>
            <person name="Ettema T.J."/>
        </authorList>
    </citation>
    <scope>NUCLEOTIDE SEQUENCE</scope>
</reference>
<feature type="region of interest" description="Disordered" evidence="1">
    <location>
        <begin position="255"/>
        <end position="300"/>
    </location>
</feature>
<sequence>MPHRGAISGGMTDEQKRHAVEEFVRGGGVADPNNPFLTPELRALSEQNRTGRSSGGGGGSSVANPFGKTRSEKELEQLARAGILDPEIQKFLPPSLQFEQTGGILDAGIQGIGELIRNPGGLSPNVLDAIRQRLAVESESIAGNFRGIRANQAGGAARSNLPVSIKNALASSLDISEERAQRGARRSALSDSDALRRGDLGQTFGILDAILQFISSGRGHAIAGLSAAAGNQQNRQASNLAFIGQLASTAFGEGGIFNRGKGDDDGGGGGGQDPFGDPFDPFPTEPVVEVDVRGGDSGAR</sequence>
<organism evidence="2">
    <name type="scientific">marine sediment metagenome</name>
    <dbReference type="NCBI Taxonomy" id="412755"/>
    <lineage>
        <taxon>unclassified sequences</taxon>
        <taxon>metagenomes</taxon>
        <taxon>ecological metagenomes</taxon>
    </lineage>
</organism>
<name>A0A0F9ME63_9ZZZZ</name>
<gene>
    <name evidence="2" type="ORF">LCGC14_1100470</name>
</gene>
<feature type="compositionally biased region" description="Basic and acidic residues" evidence="1">
    <location>
        <begin position="290"/>
        <end position="300"/>
    </location>
</feature>
<accession>A0A0F9ME63</accession>
<comment type="caution">
    <text evidence="2">The sequence shown here is derived from an EMBL/GenBank/DDBJ whole genome shotgun (WGS) entry which is preliminary data.</text>
</comment>
<dbReference type="AlphaFoldDB" id="A0A0F9ME63"/>
<dbReference type="EMBL" id="LAZR01004954">
    <property type="protein sequence ID" value="KKN04139.1"/>
    <property type="molecule type" value="Genomic_DNA"/>
</dbReference>
<proteinExistence type="predicted"/>
<feature type="region of interest" description="Disordered" evidence="1">
    <location>
        <begin position="47"/>
        <end position="67"/>
    </location>
</feature>